<feature type="compositionally biased region" description="Pro residues" evidence="1">
    <location>
        <begin position="259"/>
        <end position="293"/>
    </location>
</feature>
<dbReference type="AlphaFoldDB" id="A0A4S2D447"/>
<feature type="domain" description="Right handed beta helix" evidence="3">
    <location>
        <begin position="538"/>
        <end position="692"/>
    </location>
</feature>
<evidence type="ECO:0000313" key="4">
    <source>
        <dbReference type="EMBL" id="TGY36269.1"/>
    </source>
</evidence>
<dbReference type="InterPro" id="IPR011050">
    <property type="entry name" value="Pectin_lyase_fold/virulence"/>
</dbReference>
<gene>
    <name evidence="4" type="ORF">E5344_10895</name>
</gene>
<dbReference type="PANTHER" id="PTHR48125:SF10">
    <property type="entry name" value="OS12G0136300 PROTEIN"/>
    <property type="match status" value="1"/>
</dbReference>
<feature type="signal peptide" evidence="2">
    <location>
        <begin position="1"/>
        <end position="25"/>
    </location>
</feature>
<keyword evidence="2" id="KW-0732">Signal</keyword>
<evidence type="ECO:0000256" key="2">
    <source>
        <dbReference type="SAM" id="SignalP"/>
    </source>
</evidence>
<dbReference type="InterPro" id="IPR039448">
    <property type="entry name" value="Beta_helix"/>
</dbReference>
<comment type="caution">
    <text evidence="4">The sequence shown here is derived from an EMBL/GenBank/DDBJ whole genome shotgun (WGS) entry which is preliminary data.</text>
</comment>
<dbReference type="OrthoDB" id="9807425at2"/>
<accession>A0A4S2D447</accession>
<dbReference type="PANTHER" id="PTHR48125">
    <property type="entry name" value="LP07818P1"/>
    <property type="match status" value="1"/>
</dbReference>
<evidence type="ECO:0000259" key="3">
    <source>
        <dbReference type="Pfam" id="PF13229"/>
    </source>
</evidence>
<reference evidence="4 5" key="1">
    <citation type="submission" date="2019-04" db="EMBL/GenBank/DDBJ databases">
        <title>Microbes associate with the intestines of laboratory mice.</title>
        <authorList>
            <person name="Navarre W."/>
            <person name="Wong E."/>
            <person name="Huang K."/>
            <person name="Tropini C."/>
            <person name="Ng K."/>
            <person name="Yu B."/>
        </authorList>
    </citation>
    <scope>NUCLEOTIDE SEQUENCE [LARGE SCALE GENOMIC DNA]</scope>
    <source>
        <strain evidence="4 5">NM46_B2-13</strain>
    </source>
</reference>
<sequence>MRSTASAVLLVSALLVGSVPTAALAVERDIASSPTVVTAAAPAVVFADDMQRSVATGLGGASGAATYRMSDPRAFSVSGGAARAVIRVPGTSVAASPSGLTALDTTQSVAFTVPSLPAFGRGVYLNLQARKTASGFYHVQVVVDPKGSAVLEALRVTGSRQVVLARTTLSTRLRAHTSIVLEASVRGTTSVAVDAVVTVGDVTTRIAATDASSARLAAAGAVSVGGYLSSSSSAQQFAFDDYRVAVAPTGAGPGSNSPQPTPSQPPTPRPSPTPSPTLAPSPTPAPTPSPSVQPDPSSSSTLTWDESGTRRHRGAPSPGVSSAAIPVGAVIVDGSARAGGTGSSSAPFSTVQGAVDRAVTGAVIVVRGGSYNENVTVPAGKRLTIQAAPGAEVWLDGSRAVAGWRSSGTAWFVDGWTAEFDSSPTFTRGAPDGTTSGWQWINPEHPMAAHPDQLWIDGAPLTQVGSRDQVRPGTFFVDTAADRLYIGSSPEGHQVRASSETKALSIRGAGTVIRDIGIRGYATSVWMMGTVTIEAPDVTLQGVTVADNATTGVFVGAARATLRDVTVARNGLLGIGANLADDLRLENVLALENNAEHFNQAPVSGGVKIAKSRGVRVVDSAFLRNDGPGIWTDQSVFDLTIARSDLIGNLGHGAFIELTQKVDIVDDLIVGNGGNALKINNTGDVQIWNNTIVGGNRTINIVQDSRSQADASVPGHDPRRPFPDPDMPWTIRDIALGNNVVGDSSGACTLCVEDYSHRFAASELNIRSDGNIFQRTGASQPAWLVVWSRGAANVNPFVFTTLDSYRAITGQDLHSISIDGRPVTTPTGSLLGDVSHPGVAQPRPPRAAAWWTGSVDGVGARMP</sequence>
<dbReference type="Pfam" id="PF13229">
    <property type="entry name" value="Beta_helix"/>
    <property type="match status" value="1"/>
</dbReference>
<dbReference type="SMART" id="SM00710">
    <property type="entry name" value="PbH1"/>
    <property type="match status" value="5"/>
</dbReference>
<dbReference type="SUPFAM" id="SSF51126">
    <property type="entry name" value="Pectin lyase-like"/>
    <property type="match status" value="1"/>
</dbReference>
<dbReference type="EMBL" id="SRYO01000006">
    <property type="protein sequence ID" value="TGY36269.1"/>
    <property type="molecule type" value="Genomic_DNA"/>
</dbReference>
<name>A0A4S2D447_9MICO</name>
<evidence type="ECO:0000256" key="1">
    <source>
        <dbReference type="SAM" id="MobiDB-lite"/>
    </source>
</evidence>
<evidence type="ECO:0000313" key="5">
    <source>
        <dbReference type="Proteomes" id="UP000309893"/>
    </source>
</evidence>
<feature type="region of interest" description="Disordered" evidence="1">
    <location>
        <begin position="248"/>
        <end position="322"/>
    </location>
</feature>
<proteinExistence type="predicted"/>
<dbReference type="Gene3D" id="2.160.20.10">
    <property type="entry name" value="Single-stranded right-handed beta-helix, Pectin lyase-like"/>
    <property type="match status" value="1"/>
</dbReference>
<feature type="chain" id="PRO_5020220722" evidence="2">
    <location>
        <begin position="26"/>
        <end position="863"/>
    </location>
</feature>
<feature type="region of interest" description="Disordered" evidence="1">
    <location>
        <begin position="705"/>
        <end position="725"/>
    </location>
</feature>
<dbReference type="InterPro" id="IPR012334">
    <property type="entry name" value="Pectin_lyas_fold"/>
</dbReference>
<dbReference type="RefSeq" id="WP_135949634.1">
    <property type="nucleotide sequence ID" value="NZ_SRYO01000006.1"/>
</dbReference>
<protein>
    <submittedName>
        <fullName evidence="4">Right-handed parallel beta-helix repeat-containing protein</fullName>
    </submittedName>
</protein>
<organism evidence="4 5">
    <name type="scientific">Microbacterium laevaniformans</name>
    <dbReference type="NCBI Taxonomy" id="36807"/>
    <lineage>
        <taxon>Bacteria</taxon>
        <taxon>Bacillati</taxon>
        <taxon>Actinomycetota</taxon>
        <taxon>Actinomycetes</taxon>
        <taxon>Micrococcales</taxon>
        <taxon>Microbacteriaceae</taxon>
        <taxon>Microbacterium</taxon>
    </lineage>
</organism>
<dbReference type="Proteomes" id="UP000309893">
    <property type="component" value="Unassembled WGS sequence"/>
</dbReference>
<dbReference type="InterPro" id="IPR006626">
    <property type="entry name" value="PbH1"/>
</dbReference>